<reference evidence="1 2" key="1">
    <citation type="submission" date="2017-02" db="EMBL/GenBank/DDBJ databases">
        <title>Clonality and virulence of isolates of VRE in Hematopoietic Stem Cell Transplanted (HSCT) patients.</title>
        <authorList>
            <person name="Marchi A.P."/>
            <person name="Martins R.C."/>
            <person name="Marie S.K."/>
            <person name="Levin A.S."/>
            <person name="Costa S.F."/>
        </authorList>
    </citation>
    <scope>NUCLEOTIDE SEQUENCE [LARGE SCALE GENOMIC DNA]</scope>
    <source>
        <strain evidence="1 2">LIM1759</strain>
    </source>
</reference>
<comment type="caution">
    <text evidence="1">The sequence shown here is derived from an EMBL/GenBank/DDBJ whole genome shotgun (WGS) entry which is preliminary data.</text>
</comment>
<name>A0A1S8I450_ENTFC</name>
<dbReference type="Proteomes" id="UP000191171">
    <property type="component" value="Unassembled WGS sequence"/>
</dbReference>
<accession>A0A1S8I450</accession>
<dbReference type="AlphaFoldDB" id="A0A1S8I450"/>
<evidence type="ECO:0000313" key="1">
    <source>
        <dbReference type="EMBL" id="OOL82976.1"/>
    </source>
</evidence>
<evidence type="ECO:0000313" key="2">
    <source>
        <dbReference type="Proteomes" id="UP000191171"/>
    </source>
</evidence>
<sequence length="56" mass="6556">MTKIISQIFVKFRLISEEATSGTPFKKEVVTWSRPLFDDYDTKNIIYEQNVNNGRS</sequence>
<protein>
    <submittedName>
        <fullName evidence="1">Uncharacterized protein</fullName>
    </submittedName>
</protein>
<dbReference type="EMBL" id="MVGJ01000029">
    <property type="protein sequence ID" value="OOL82976.1"/>
    <property type="molecule type" value="Genomic_DNA"/>
</dbReference>
<proteinExistence type="predicted"/>
<organism evidence="1 2">
    <name type="scientific">Enterococcus faecium</name>
    <name type="common">Streptococcus faecium</name>
    <dbReference type="NCBI Taxonomy" id="1352"/>
    <lineage>
        <taxon>Bacteria</taxon>
        <taxon>Bacillati</taxon>
        <taxon>Bacillota</taxon>
        <taxon>Bacilli</taxon>
        <taxon>Lactobacillales</taxon>
        <taxon>Enterococcaceae</taxon>
        <taxon>Enterococcus</taxon>
    </lineage>
</organism>
<dbReference type="RefSeq" id="WP_002296296.1">
    <property type="nucleotide sequence ID" value="NZ_AP026772.1"/>
</dbReference>
<gene>
    <name evidence="1" type="ORF">B1P95_06325</name>
</gene>